<dbReference type="PANTHER" id="PTHR43884">
    <property type="entry name" value="ACYL-COA DEHYDROGENASE"/>
    <property type="match status" value="1"/>
</dbReference>
<evidence type="ECO:0000259" key="5">
    <source>
        <dbReference type="Pfam" id="PF00441"/>
    </source>
</evidence>
<dbReference type="GO" id="GO:0003995">
    <property type="term" value="F:acyl-CoA dehydrogenase activity"/>
    <property type="evidence" value="ECO:0007669"/>
    <property type="project" value="TreeGrafter"/>
</dbReference>
<dbReference type="PANTHER" id="PTHR43884:SF12">
    <property type="entry name" value="ISOVALERYL-COA DEHYDROGENASE, MITOCHONDRIAL-RELATED"/>
    <property type="match status" value="1"/>
</dbReference>
<dbReference type="InterPro" id="IPR037069">
    <property type="entry name" value="AcylCoA_DH/ox_N_sf"/>
</dbReference>
<dbReference type="OrthoDB" id="10016597at2759"/>
<dbReference type="SUPFAM" id="SSF56645">
    <property type="entry name" value="Acyl-CoA dehydrogenase NM domain-like"/>
    <property type="match status" value="1"/>
</dbReference>
<dbReference type="Proteomes" id="UP000800093">
    <property type="component" value="Unassembled WGS sequence"/>
</dbReference>
<evidence type="ECO:0000256" key="4">
    <source>
        <dbReference type="ARBA" id="ARBA00022827"/>
    </source>
</evidence>
<dbReference type="AlphaFoldDB" id="A0A9P4N8A8"/>
<proteinExistence type="inferred from homology"/>
<name>A0A9P4N8A8_9PLEO</name>
<dbReference type="GO" id="GO:0046359">
    <property type="term" value="P:butyrate catabolic process"/>
    <property type="evidence" value="ECO:0007669"/>
    <property type="project" value="TreeGrafter"/>
</dbReference>
<dbReference type="CDD" id="cd00567">
    <property type="entry name" value="ACAD"/>
    <property type="match status" value="1"/>
</dbReference>
<feature type="domain" description="Acyl-CoA dehydrogenase/oxidase N-terminal" evidence="6">
    <location>
        <begin position="8"/>
        <end position="121"/>
    </location>
</feature>
<dbReference type="InterPro" id="IPR009075">
    <property type="entry name" value="AcylCo_DH/oxidase_C"/>
</dbReference>
<dbReference type="InterPro" id="IPR036250">
    <property type="entry name" value="AcylCo_DH-like_C"/>
</dbReference>
<evidence type="ECO:0000313" key="7">
    <source>
        <dbReference type="EMBL" id="KAF2268604.1"/>
    </source>
</evidence>
<dbReference type="Gene3D" id="1.20.140.10">
    <property type="entry name" value="Butyryl-CoA Dehydrogenase, subunit A, domain 3"/>
    <property type="match status" value="1"/>
</dbReference>
<dbReference type="GO" id="GO:0033539">
    <property type="term" value="P:fatty acid beta-oxidation using acyl-CoA dehydrogenase"/>
    <property type="evidence" value="ECO:0007669"/>
    <property type="project" value="TreeGrafter"/>
</dbReference>
<dbReference type="Pfam" id="PF02771">
    <property type="entry name" value="Acyl-CoA_dh_N"/>
    <property type="match status" value="1"/>
</dbReference>
<reference evidence="8" key="1">
    <citation type="journal article" date="2020" name="Stud. Mycol.">
        <title>101 Dothideomycetes genomes: A test case for predicting lifestyles and emergence of pathogens.</title>
        <authorList>
            <person name="Haridas S."/>
            <person name="Albert R."/>
            <person name="Binder M."/>
            <person name="Bloem J."/>
            <person name="LaButti K."/>
            <person name="Salamov A."/>
            <person name="Andreopoulos B."/>
            <person name="Baker S."/>
            <person name="Barry K."/>
            <person name="Bills G."/>
            <person name="Bluhm B."/>
            <person name="Cannon C."/>
            <person name="Castanera R."/>
            <person name="Culley D."/>
            <person name="Daum C."/>
            <person name="Ezra D."/>
            <person name="Gonzalez J."/>
            <person name="Henrissat B."/>
            <person name="Kuo A."/>
            <person name="Liang C."/>
            <person name="Lipzen A."/>
            <person name="Lutzoni F."/>
            <person name="Magnuson J."/>
            <person name="Mondo S."/>
            <person name="Nolan M."/>
            <person name="Ohm R."/>
            <person name="Pangilinan J."/>
            <person name="Park H.-J."/>
            <person name="Ramirez L."/>
            <person name="Alfaro M."/>
            <person name="Sun H."/>
            <person name="Tritt A."/>
            <person name="Yoshinaga Y."/>
            <person name="Zwiers L.-H."/>
            <person name="Turgeon B."/>
            <person name="Goodwin S."/>
            <person name="Spatafora J."/>
            <person name="Crous P."/>
            <person name="Grigoriev I."/>
        </authorList>
    </citation>
    <scope>NUCLEOTIDE SEQUENCE [LARGE SCALE GENOMIC DNA]</scope>
    <source>
        <strain evidence="8">CBS 304.66</strain>
    </source>
</reference>
<evidence type="ECO:0000256" key="1">
    <source>
        <dbReference type="ARBA" id="ARBA00001974"/>
    </source>
</evidence>
<keyword evidence="8" id="KW-1185">Reference proteome</keyword>
<gene>
    <name evidence="7" type="ORF">CC78DRAFT_565471</name>
</gene>
<comment type="cofactor">
    <cofactor evidence="1">
        <name>FAD</name>
        <dbReference type="ChEBI" id="CHEBI:57692"/>
    </cofactor>
</comment>
<dbReference type="SUPFAM" id="SSF47203">
    <property type="entry name" value="Acyl-CoA dehydrogenase C-terminal domain-like"/>
    <property type="match status" value="1"/>
</dbReference>
<organism evidence="7 8">
    <name type="scientific">Lojkania enalia</name>
    <dbReference type="NCBI Taxonomy" id="147567"/>
    <lineage>
        <taxon>Eukaryota</taxon>
        <taxon>Fungi</taxon>
        <taxon>Dikarya</taxon>
        <taxon>Ascomycota</taxon>
        <taxon>Pezizomycotina</taxon>
        <taxon>Dothideomycetes</taxon>
        <taxon>Pleosporomycetidae</taxon>
        <taxon>Pleosporales</taxon>
        <taxon>Pleosporales incertae sedis</taxon>
        <taxon>Lojkania</taxon>
    </lineage>
</organism>
<dbReference type="Gene3D" id="1.10.540.10">
    <property type="entry name" value="Acyl-CoA dehydrogenase/oxidase, N-terminal domain"/>
    <property type="match status" value="1"/>
</dbReference>
<keyword evidence="3" id="KW-0285">Flavoprotein</keyword>
<dbReference type="Pfam" id="PF00441">
    <property type="entry name" value="Acyl-CoA_dh_1"/>
    <property type="match status" value="1"/>
</dbReference>
<dbReference type="EMBL" id="ML986586">
    <property type="protein sequence ID" value="KAF2268604.1"/>
    <property type="molecule type" value="Genomic_DNA"/>
</dbReference>
<keyword evidence="4" id="KW-0274">FAD</keyword>
<dbReference type="InterPro" id="IPR009100">
    <property type="entry name" value="AcylCoA_DH/oxidase_NM_dom_sf"/>
</dbReference>
<feature type="domain" description="Acyl-CoA dehydrogenase/oxidase C-terminal" evidence="5">
    <location>
        <begin position="261"/>
        <end position="409"/>
    </location>
</feature>
<dbReference type="InterPro" id="IPR046373">
    <property type="entry name" value="Acyl-CoA_Oxase/DH_mid-dom_sf"/>
</dbReference>
<comment type="similarity">
    <text evidence="2">Belongs to the acyl-CoA dehydrogenase family.</text>
</comment>
<dbReference type="Gene3D" id="2.40.110.10">
    <property type="entry name" value="Butyryl-CoA Dehydrogenase, subunit A, domain 2"/>
    <property type="match status" value="1"/>
</dbReference>
<comment type="caution">
    <text evidence="7">The sequence shown here is derived from an EMBL/GenBank/DDBJ whole genome shotgun (WGS) entry which is preliminary data.</text>
</comment>
<evidence type="ECO:0000256" key="3">
    <source>
        <dbReference type="ARBA" id="ARBA00022630"/>
    </source>
</evidence>
<evidence type="ECO:0000256" key="2">
    <source>
        <dbReference type="ARBA" id="ARBA00009347"/>
    </source>
</evidence>
<dbReference type="InterPro" id="IPR013786">
    <property type="entry name" value="AcylCoA_DH/ox_N"/>
</dbReference>
<evidence type="ECO:0000259" key="6">
    <source>
        <dbReference type="Pfam" id="PF02771"/>
    </source>
</evidence>
<evidence type="ECO:0000313" key="8">
    <source>
        <dbReference type="Proteomes" id="UP000800093"/>
    </source>
</evidence>
<protein>
    <submittedName>
        <fullName evidence="7">Acyl-CoA dehydrogenase NM domain-like protein</fullName>
    </submittedName>
</protein>
<sequence length="428" mass="46349">MVDFTLSSQQTALRNSARAFAQDVLLTAPSMYNDQPDQRSRFEATLPIYQQAVKAGLIKGQVPAPLGGTSTSIVDAAIVVEEFFAKEPSAAITILGTGLGLMPLILAGTPKQHEKFLTPFLGDEGEPIAAFVHSEPGGTANWLEKGAPGLNTTAYEQHGEWIINGEKLWTTNSSGWDQRGADLQCVVCRQSSPGSPQDLTSDPASQILILLVTREDVTKNDHSAYQILSDPELAGFKSAIGPHSRFTNFRVPASQLLCRPGEGAAIVEQTFGSSAALVGAMGVGIMRAAFEATLVFCKEDKRGGTVPIIQHQSVSDKLMDIKMKVESARMLTWKALSGIEKGPGNWENKLETALEAKIWCTDQAPKAVMDAMAAVGMKSYAKDMPFSRLLEDAICLPLFDGGNIGVRRRQLEKIFQRDGYEPWASTYI</sequence>
<accession>A0A9P4N8A8</accession>
<dbReference type="GO" id="GO:0050660">
    <property type="term" value="F:flavin adenine dinucleotide binding"/>
    <property type="evidence" value="ECO:0007669"/>
    <property type="project" value="InterPro"/>
</dbReference>